<name>A0A8H5BWJ0_9AGAR</name>
<evidence type="ECO:0000313" key="2">
    <source>
        <dbReference type="EMBL" id="KAF5330735.1"/>
    </source>
</evidence>
<dbReference type="SUPFAM" id="SSF52047">
    <property type="entry name" value="RNI-like"/>
    <property type="match status" value="1"/>
</dbReference>
<evidence type="ECO:0008006" key="4">
    <source>
        <dbReference type="Google" id="ProtNLM"/>
    </source>
</evidence>
<feature type="region of interest" description="Disordered" evidence="1">
    <location>
        <begin position="502"/>
        <end position="525"/>
    </location>
</feature>
<evidence type="ECO:0000313" key="3">
    <source>
        <dbReference type="Proteomes" id="UP000567179"/>
    </source>
</evidence>
<feature type="region of interest" description="Disordered" evidence="1">
    <location>
        <begin position="402"/>
        <end position="464"/>
    </location>
</feature>
<feature type="compositionally biased region" description="Basic residues" evidence="1">
    <location>
        <begin position="651"/>
        <end position="660"/>
    </location>
</feature>
<evidence type="ECO:0000256" key="1">
    <source>
        <dbReference type="SAM" id="MobiDB-lite"/>
    </source>
</evidence>
<feature type="region of interest" description="Disordered" evidence="1">
    <location>
        <begin position="755"/>
        <end position="850"/>
    </location>
</feature>
<gene>
    <name evidence="2" type="ORF">D9619_005753</name>
</gene>
<dbReference type="OrthoDB" id="3215314at2759"/>
<dbReference type="AlphaFoldDB" id="A0A8H5BWJ0"/>
<dbReference type="Proteomes" id="UP000567179">
    <property type="component" value="Unassembled WGS sequence"/>
</dbReference>
<feature type="compositionally biased region" description="Polar residues" evidence="1">
    <location>
        <begin position="803"/>
        <end position="814"/>
    </location>
</feature>
<dbReference type="Gene3D" id="3.80.10.10">
    <property type="entry name" value="Ribonuclease Inhibitor"/>
    <property type="match status" value="1"/>
</dbReference>
<comment type="caution">
    <text evidence="2">The sequence shown here is derived from an EMBL/GenBank/DDBJ whole genome shotgun (WGS) entry which is preliminary data.</text>
</comment>
<organism evidence="2 3">
    <name type="scientific">Psilocybe cf. subviscida</name>
    <dbReference type="NCBI Taxonomy" id="2480587"/>
    <lineage>
        <taxon>Eukaryota</taxon>
        <taxon>Fungi</taxon>
        <taxon>Dikarya</taxon>
        <taxon>Basidiomycota</taxon>
        <taxon>Agaricomycotina</taxon>
        <taxon>Agaricomycetes</taxon>
        <taxon>Agaricomycetidae</taxon>
        <taxon>Agaricales</taxon>
        <taxon>Agaricineae</taxon>
        <taxon>Strophariaceae</taxon>
        <taxon>Psilocybe</taxon>
    </lineage>
</organism>
<feature type="region of interest" description="Disordered" evidence="1">
    <location>
        <begin position="590"/>
        <end position="724"/>
    </location>
</feature>
<feature type="compositionally biased region" description="Acidic residues" evidence="1">
    <location>
        <begin position="768"/>
        <end position="780"/>
    </location>
</feature>
<accession>A0A8H5BWJ0</accession>
<feature type="compositionally biased region" description="Basic and acidic residues" evidence="1">
    <location>
        <begin position="512"/>
        <end position="521"/>
    </location>
</feature>
<feature type="compositionally biased region" description="Low complexity" evidence="1">
    <location>
        <begin position="686"/>
        <end position="703"/>
    </location>
</feature>
<keyword evidence="3" id="KW-1185">Reference proteome</keyword>
<proteinExistence type="predicted"/>
<sequence>MVPSLVSCCLNLLVPFADEIELPVTLRLRPHDTLLDDLVPDPAGLDPRLWAVLIQVYDALPPYFQTLTLPLASPHAPLLQNLSPTPNFSLITLLNLSACPDLTDESILLFKGLHTLVGLDASCTALTSHAIYTLGAVLQHNYDKDAVRHHRGPWELRILSLRNCEQVNDDVYSYLNKFPLLAVVDLRGTQCTPPKESPFKPCTLSTLHHPISMVDSIVELQSAQPDLFPSKKPYMLKVDKMKLPQVHRKHVPDVAPKDAFVVIPANPFRPVKVGNTNVLELQKERAGEREKHERNKEAWYERQERIEERQFDMSDDDFSGYGSDDPFGRISDDSLSDEGYSEKCNYITIPVSSISTQRPGRLSVPRIPAHRLPTYHAGANSTAAARDAPAVCNFSSSRFGAPEYRTMPRPHPAPTSQGLSSTTLPRPRAPNPNRLSHDAVAGPPSSDGTSLSSTTSFYLKPLPRLPKPEPLLLRRVEDGNPALKLYREPPAYSNLLSELAGSSRRARTFGDNTEREDRPASERLSTVPLKQAAKVDQTGMRAERARQAMQLTIQSRMSSSVASSSKTQVVRSDLAVNESVLKKRRNVVPSFESSFPPQSLDASNGNAPARSRNPFRKALPSQSAMSGFMDPPVFDSPATSKSHQLADSKALSRKAGHRHSLNNSTFTTTSPPPLRPTRSVTDMRSSDFSTPLASTSSSSTFTTARVGYRPSPRPPSPPNTKSLVPISSIKIPILPEPLRKEVAAMEKAEIAKIKRAAERKRKKRAEEEKGDGDATDSDEEELKRALKKRASLAKIGAGAKTDGGSTDALTSETKPGQVRVTKASSTTEKGKGKTSAGKKSAFDWKGWAKK</sequence>
<feature type="compositionally biased region" description="Low complexity" evidence="1">
    <location>
        <begin position="821"/>
        <end position="839"/>
    </location>
</feature>
<dbReference type="EMBL" id="JAACJJ010000001">
    <property type="protein sequence ID" value="KAF5330735.1"/>
    <property type="molecule type" value="Genomic_DNA"/>
</dbReference>
<protein>
    <recommendedName>
        <fullName evidence="4">RNI-like protein</fullName>
    </recommendedName>
</protein>
<reference evidence="2 3" key="1">
    <citation type="journal article" date="2020" name="ISME J.">
        <title>Uncovering the hidden diversity of litter-decomposition mechanisms in mushroom-forming fungi.</title>
        <authorList>
            <person name="Floudas D."/>
            <person name="Bentzer J."/>
            <person name="Ahren D."/>
            <person name="Johansson T."/>
            <person name="Persson P."/>
            <person name="Tunlid A."/>
        </authorList>
    </citation>
    <scope>NUCLEOTIDE SEQUENCE [LARGE SCALE GENOMIC DNA]</scope>
    <source>
        <strain evidence="2 3">CBS 101986</strain>
    </source>
</reference>
<feature type="compositionally biased region" description="Polar residues" evidence="1">
    <location>
        <begin position="414"/>
        <end position="424"/>
    </location>
</feature>
<feature type="compositionally biased region" description="Low complexity" evidence="1">
    <location>
        <begin position="445"/>
        <end position="462"/>
    </location>
</feature>
<feature type="compositionally biased region" description="Polar residues" evidence="1">
    <location>
        <begin position="591"/>
        <end position="606"/>
    </location>
</feature>
<dbReference type="InterPro" id="IPR032675">
    <property type="entry name" value="LRR_dom_sf"/>
</dbReference>